<evidence type="ECO:0000313" key="4">
    <source>
        <dbReference type="Proteomes" id="UP000001937"/>
    </source>
</evidence>
<keyword evidence="4" id="KW-1185">Reference proteome</keyword>
<dbReference type="Gene3D" id="3.40.1620.10">
    <property type="entry name" value="YefM-like domain"/>
    <property type="match status" value="1"/>
</dbReference>
<protein>
    <recommendedName>
        <fullName evidence="2">Antitoxin</fullName>
    </recommendedName>
</protein>
<reference evidence="3 4" key="1">
    <citation type="journal article" date="2007" name="Genome Res.">
        <title>Genome characteristics of facultatively symbiotic Frankia sp. strains reflect host range and host plant biogeography.</title>
        <authorList>
            <person name="Normand P."/>
            <person name="Lapierre P."/>
            <person name="Tisa L.S."/>
            <person name="Gogarten J.P."/>
            <person name="Alloisio N."/>
            <person name="Bagnarol E."/>
            <person name="Bassi C.A."/>
            <person name="Berry A.M."/>
            <person name="Bickhart D.M."/>
            <person name="Choisne N."/>
            <person name="Couloux A."/>
            <person name="Cournoyer B."/>
            <person name="Cruveiller S."/>
            <person name="Daubin V."/>
            <person name="Demange N."/>
            <person name="Francino M.P."/>
            <person name="Goltsman E."/>
            <person name="Huang Y."/>
            <person name="Kopp O.R."/>
            <person name="Labarre L."/>
            <person name="Lapidus A."/>
            <person name="Lavire C."/>
            <person name="Marechal J."/>
            <person name="Martinez M."/>
            <person name="Mastronunzio J.E."/>
            <person name="Mullin B.C."/>
            <person name="Niemann J."/>
            <person name="Pujic P."/>
            <person name="Rawnsley T."/>
            <person name="Rouy Z."/>
            <person name="Schenowitz C."/>
            <person name="Sellstedt A."/>
            <person name="Tavares F."/>
            <person name="Tomkins J.P."/>
            <person name="Vallenet D."/>
            <person name="Valverde C."/>
            <person name="Wall L.G."/>
            <person name="Wang Y."/>
            <person name="Medigue C."/>
            <person name="Benson D.R."/>
        </authorList>
    </citation>
    <scope>NUCLEOTIDE SEQUENCE [LARGE SCALE GENOMIC DNA]</scope>
    <source>
        <strain evidence="4">DSM 45818 / CECT 9043 / CcI3</strain>
    </source>
</reference>
<dbReference type="STRING" id="106370.Francci3_1443"/>
<dbReference type="Proteomes" id="UP000001937">
    <property type="component" value="Chromosome"/>
</dbReference>
<evidence type="ECO:0000313" key="3">
    <source>
        <dbReference type="EMBL" id="ABD10820.1"/>
    </source>
</evidence>
<dbReference type="KEGG" id="fra:Francci3_1443"/>
<gene>
    <name evidence="3" type="ordered locus">Francci3_1443</name>
</gene>
<dbReference type="InterPro" id="IPR051405">
    <property type="entry name" value="phD/YefM_antitoxin"/>
</dbReference>
<dbReference type="PANTHER" id="PTHR33713">
    <property type="entry name" value="ANTITOXIN YAFN-RELATED"/>
    <property type="match status" value="1"/>
</dbReference>
<dbReference type="EMBL" id="CP000249">
    <property type="protein sequence ID" value="ABD10820.1"/>
    <property type="molecule type" value="Genomic_DNA"/>
</dbReference>
<proteinExistence type="inferred from homology"/>
<dbReference type="HOGENOM" id="CLU_160748_3_1_11"/>
<organism evidence="3 4">
    <name type="scientific">Frankia casuarinae (strain DSM 45818 / CECT 9043 / HFP020203 / CcI3)</name>
    <dbReference type="NCBI Taxonomy" id="106370"/>
    <lineage>
        <taxon>Bacteria</taxon>
        <taxon>Bacillati</taxon>
        <taxon>Actinomycetota</taxon>
        <taxon>Actinomycetes</taxon>
        <taxon>Frankiales</taxon>
        <taxon>Frankiaceae</taxon>
        <taxon>Frankia</taxon>
    </lineage>
</organism>
<dbReference type="eggNOG" id="COG2161">
    <property type="taxonomic scope" value="Bacteria"/>
</dbReference>
<dbReference type="SUPFAM" id="SSF143120">
    <property type="entry name" value="YefM-like"/>
    <property type="match status" value="1"/>
</dbReference>
<dbReference type="InterPro" id="IPR036165">
    <property type="entry name" value="YefM-like_sf"/>
</dbReference>
<comment type="similarity">
    <text evidence="1 2">Belongs to the phD/YefM antitoxin family.</text>
</comment>
<comment type="function">
    <text evidence="2">Antitoxin component of a type II toxin-antitoxin (TA) system.</text>
</comment>
<sequence length="80" mass="8718">MPISEARDHLGEIVSKAEHARERIVLTRHGRAVAAVISIEDLRELEAAEDEADLAVAREALAAEEPRVPHADVLAEFGLN</sequence>
<dbReference type="Pfam" id="PF02604">
    <property type="entry name" value="PhdYeFM_antitox"/>
    <property type="match status" value="1"/>
</dbReference>
<accession>Q2JD22</accession>
<dbReference type="PANTHER" id="PTHR33713:SF10">
    <property type="entry name" value="ANTITOXIN YAFN"/>
    <property type="match status" value="1"/>
</dbReference>
<name>Q2JD22_FRACC</name>
<dbReference type="AlphaFoldDB" id="Q2JD22"/>
<accession>A0A1X1PWE2</accession>
<dbReference type="NCBIfam" id="TIGR01552">
    <property type="entry name" value="phd_fam"/>
    <property type="match status" value="1"/>
</dbReference>
<dbReference type="OrthoDB" id="517402at2"/>
<evidence type="ECO:0000256" key="1">
    <source>
        <dbReference type="ARBA" id="ARBA00009981"/>
    </source>
</evidence>
<dbReference type="InterPro" id="IPR006442">
    <property type="entry name" value="Antitoxin_Phd/YefM"/>
</dbReference>
<evidence type="ECO:0000256" key="2">
    <source>
        <dbReference type="RuleBase" id="RU362080"/>
    </source>
</evidence>